<keyword evidence="2" id="KW-1185">Reference proteome</keyword>
<evidence type="ECO:0008006" key="3">
    <source>
        <dbReference type="Google" id="ProtNLM"/>
    </source>
</evidence>
<dbReference type="SUPFAM" id="SSF52058">
    <property type="entry name" value="L domain-like"/>
    <property type="match status" value="1"/>
</dbReference>
<proteinExistence type="predicted"/>
<dbReference type="Pfam" id="PF13306">
    <property type="entry name" value="LRR_5"/>
    <property type="match status" value="1"/>
</dbReference>
<dbReference type="EMBL" id="CP029295">
    <property type="protein sequence ID" value="AXE61044.1"/>
    <property type="molecule type" value="Genomic_DNA"/>
</dbReference>
<evidence type="ECO:0000313" key="1">
    <source>
        <dbReference type="EMBL" id="AXE61044.1"/>
    </source>
</evidence>
<evidence type="ECO:0000313" key="2">
    <source>
        <dbReference type="Proteomes" id="UP000252477"/>
    </source>
</evidence>
<name>A0A2Z5IR20_9BACT</name>
<dbReference type="OrthoDB" id="397328at2"/>
<accession>A0A2Z5IR20</accession>
<sequence length="288" mass="32064">MKYGKMSSMFNKNNKLKRISLGFAAAIITPAILGLSAIACSRENANEFAAKFLFGSDAKNYYNSTTKTLDLSQTNLKVIPQSAFSWKTLLRLFTINNQGDRKEIANGIITDQQINIERIILPESLELIEKGAFSEINSLKTITFGNKLKEIQDNAFEKNSIEELILPNSISVIGEGAFRSNKIKSINMKDLVNYSVLTKGVFANNLLTEIDLSRVTRIESGALSQNKFTKLELPASLVNVDVDFLDYIHPKMETLAKVKLTILDKTTSDKFKEALAADPSHLFEIVSN</sequence>
<dbReference type="Gene3D" id="3.80.10.10">
    <property type="entry name" value="Ribonuclease Inhibitor"/>
    <property type="match status" value="1"/>
</dbReference>
<dbReference type="AlphaFoldDB" id="A0A2Z5IR20"/>
<organism evidence="1 2">
    <name type="scientific">[Mycoplasma] phocae</name>
    <dbReference type="NCBI Taxonomy" id="142651"/>
    <lineage>
        <taxon>Bacteria</taxon>
        <taxon>Bacillati</taxon>
        <taxon>Mycoplasmatota</taxon>
        <taxon>Mycoplasmoidales</taxon>
        <taxon>Metamycoplasmataceae</taxon>
        <taxon>Metamycoplasma</taxon>
    </lineage>
</organism>
<dbReference type="InterPro" id="IPR026906">
    <property type="entry name" value="LRR_5"/>
</dbReference>
<reference evidence="1 2" key="1">
    <citation type="submission" date="2018-05" db="EMBL/GenBank/DDBJ databases">
        <title>Annotation of the Mycoplasma phocidae genome.</title>
        <authorList>
            <person name="Brown D.R."/>
            <person name="Kutish G.F."/>
            <person name="Frasca S.Jr."/>
        </authorList>
    </citation>
    <scope>NUCLEOTIDE SEQUENCE [LARGE SCALE GENOMIC DNA]</scope>
    <source>
        <strain evidence="1 2">105</strain>
    </source>
</reference>
<gene>
    <name evidence="1" type="ORF">DA803_03040</name>
</gene>
<dbReference type="InterPro" id="IPR032675">
    <property type="entry name" value="LRR_dom_sf"/>
</dbReference>
<dbReference type="Proteomes" id="UP000252477">
    <property type="component" value="Chromosome"/>
</dbReference>
<dbReference type="KEGG" id="mpho:DA803_03040"/>
<protein>
    <recommendedName>
        <fullName evidence="3">Leucine-rich repeat domain-containing protein</fullName>
    </recommendedName>
</protein>